<dbReference type="SMART" id="SM00407">
    <property type="entry name" value="IGc1"/>
    <property type="match status" value="1"/>
</dbReference>
<dbReference type="InterPro" id="IPR011162">
    <property type="entry name" value="MHC_I/II-like_Ag-recog"/>
</dbReference>
<dbReference type="PRINTS" id="PR01638">
    <property type="entry name" value="MHCCLASSI"/>
</dbReference>
<evidence type="ECO:0000256" key="1">
    <source>
        <dbReference type="ARBA" id="ARBA00023180"/>
    </source>
</evidence>
<dbReference type="GO" id="GO:0006955">
    <property type="term" value="P:immune response"/>
    <property type="evidence" value="ECO:0007669"/>
    <property type="project" value="TreeGrafter"/>
</dbReference>
<dbReference type="SUPFAM" id="SSF54452">
    <property type="entry name" value="MHC antigen-recognition domain"/>
    <property type="match status" value="1"/>
</dbReference>
<reference evidence="6" key="3">
    <citation type="submission" date="2025-09" db="UniProtKB">
        <authorList>
            <consortium name="Ensembl"/>
        </authorList>
    </citation>
    <scope>IDENTIFICATION</scope>
</reference>
<dbReference type="GeneTree" id="ENSGT01150000287002"/>
<dbReference type="Proteomes" id="UP000265160">
    <property type="component" value="LG22"/>
</dbReference>
<accession>A0A3P9DPH6</accession>
<dbReference type="InterPro" id="IPR037055">
    <property type="entry name" value="MHC_I-like_Ag-recog_sf"/>
</dbReference>
<dbReference type="PROSITE" id="PS50835">
    <property type="entry name" value="IG_LIKE"/>
    <property type="match status" value="1"/>
</dbReference>
<keyword evidence="4" id="KW-0472">Membrane</keyword>
<keyword evidence="1" id="KW-0325">Glycoprotein</keyword>
<dbReference type="PROSITE" id="PS00290">
    <property type="entry name" value="IG_MHC"/>
    <property type="match status" value="1"/>
</dbReference>
<dbReference type="Pfam" id="PF07654">
    <property type="entry name" value="C1-set"/>
    <property type="match status" value="1"/>
</dbReference>
<feature type="domain" description="Ig-like" evidence="5">
    <location>
        <begin position="96"/>
        <end position="183"/>
    </location>
</feature>
<keyword evidence="4" id="KW-0812">Transmembrane</keyword>
<dbReference type="InterPro" id="IPR003006">
    <property type="entry name" value="Ig/MHC_CS"/>
</dbReference>
<dbReference type="AlphaFoldDB" id="A0A3P9DPH6"/>
<dbReference type="Pfam" id="PF00129">
    <property type="entry name" value="MHC_I"/>
    <property type="match status" value="1"/>
</dbReference>
<organism evidence="6 7">
    <name type="scientific">Maylandia zebra</name>
    <name type="common">zebra mbuna</name>
    <dbReference type="NCBI Taxonomy" id="106582"/>
    <lineage>
        <taxon>Eukaryota</taxon>
        <taxon>Metazoa</taxon>
        <taxon>Chordata</taxon>
        <taxon>Craniata</taxon>
        <taxon>Vertebrata</taxon>
        <taxon>Euteleostomi</taxon>
        <taxon>Actinopterygii</taxon>
        <taxon>Neopterygii</taxon>
        <taxon>Teleostei</taxon>
        <taxon>Neoteleostei</taxon>
        <taxon>Acanthomorphata</taxon>
        <taxon>Ovalentaria</taxon>
        <taxon>Cichlomorphae</taxon>
        <taxon>Cichliformes</taxon>
        <taxon>Cichlidae</taxon>
        <taxon>African cichlids</taxon>
        <taxon>Pseudocrenilabrinae</taxon>
        <taxon>Haplochromini</taxon>
        <taxon>Maylandia</taxon>
        <taxon>Maylandia zebra complex</taxon>
    </lineage>
</organism>
<keyword evidence="7" id="KW-1185">Reference proteome</keyword>
<dbReference type="PANTHER" id="PTHR16675">
    <property type="entry name" value="MHC CLASS I-RELATED"/>
    <property type="match status" value="1"/>
</dbReference>
<dbReference type="Gene3D" id="3.30.500.10">
    <property type="entry name" value="MHC class I-like antigen recognition-like"/>
    <property type="match status" value="1"/>
</dbReference>
<dbReference type="Gene3D" id="2.60.40.10">
    <property type="entry name" value="Immunoglobulins"/>
    <property type="match status" value="1"/>
</dbReference>
<dbReference type="PANTHER" id="PTHR16675:SF193">
    <property type="entry name" value="LOC571647 PROTEIN-RELATED"/>
    <property type="match status" value="1"/>
</dbReference>
<dbReference type="GO" id="GO:0005615">
    <property type="term" value="C:extracellular space"/>
    <property type="evidence" value="ECO:0007669"/>
    <property type="project" value="TreeGrafter"/>
</dbReference>
<dbReference type="InterPro" id="IPR050208">
    <property type="entry name" value="MHC_class-I_related"/>
</dbReference>
<reference evidence="6" key="2">
    <citation type="submission" date="2025-08" db="UniProtKB">
        <authorList>
            <consortium name="Ensembl"/>
        </authorList>
    </citation>
    <scope>IDENTIFICATION</scope>
</reference>
<reference evidence="6 7" key="1">
    <citation type="journal article" date="2014" name="Nature">
        <title>The genomic substrate for adaptive radiation in African cichlid fish.</title>
        <authorList>
            <person name="Brawand D."/>
            <person name="Wagner C.E."/>
            <person name="Li Y.I."/>
            <person name="Malinsky M."/>
            <person name="Keller I."/>
            <person name="Fan S."/>
            <person name="Simakov O."/>
            <person name="Ng A.Y."/>
            <person name="Lim Z.W."/>
            <person name="Bezault E."/>
            <person name="Turner-Maier J."/>
            <person name="Johnson J."/>
            <person name="Alcazar R."/>
            <person name="Noh H.J."/>
            <person name="Russell P."/>
            <person name="Aken B."/>
            <person name="Alfoldi J."/>
            <person name="Amemiya C."/>
            <person name="Azzouzi N."/>
            <person name="Baroiller J.F."/>
            <person name="Barloy-Hubler F."/>
            <person name="Berlin A."/>
            <person name="Bloomquist R."/>
            <person name="Carleton K.L."/>
            <person name="Conte M.A."/>
            <person name="D'Cotta H."/>
            <person name="Eshel O."/>
            <person name="Gaffney L."/>
            <person name="Galibert F."/>
            <person name="Gante H.F."/>
            <person name="Gnerre S."/>
            <person name="Greuter L."/>
            <person name="Guyon R."/>
            <person name="Haddad N.S."/>
            <person name="Haerty W."/>
            <person name="Harris R.M."/>
            <person name="Hofmann H.A."/>
            <person name="Hourlier T."/>
            <person name="Hulata G."/>
            <person name="Jaffe D.B."/>
            <person name="Lara M."/>
            <person name="Lee A.P."/>
            <person name="MacCallum I."/>
            <person name="Mwaiko S."/>
            <person name="Nikaido M."/>
            <person name="Nishihara H."/>
            <person name="Ozouf-Costaz C."/>
            <person name="Penman D.J."/>
            <person name="Przybylski D."/>
            <person name="Rakotomanga M."/>
            <person name="Renn S.C.P."/>
            <person name="Ribeiro F.J."/>
            <person name="Ron M."/>
            <person name="Salzburger W."/>
            <person name="Sanchez-Pulido L."/>
            <person name="Santos M.E."/>
            <person name="Searle S."/>
            <person name="Sharpe T."/>
            <person name="Swofford R."/>
            <person name="Tan F.J."/>
            <person name="Williams L."/>
            <person name="Young S."/>
            <person name="Yin S."/>
            <person name="Okada N."/>
            <person name="Kocher T.D."/>
            <person name="Miska E.A."/>
            <person name="Lander E.S."/>
            <person name="Venkatesh B."/>
            <person name="Fernald R.D."/>
            <person name="Meyer A."/>
            <person name="Ponting C.P."/>
            <person name="Streelman J.T."/>
            <person name="Lindblad-Toh K."/>
            <person name="Seehausen O."/>
            <person name="Di Palma F."/>
        </authorList>
    </citation>
    <scope>NUCLEOTIDE SEQUENCE</scope>
</reference>
<comment type="similarity">
    <text evidence="3">Belongs to the MHC class I family.</text>
</comment>
<evidence type="ECO:0000259" key="5">
    <source>
        <dbReference type="PROSITE" id="PS50835"/>
    </source>
</evidence>
<evidence type="ECO:0000313" key="7">
    <source>
        <dbReference type="Proteomes" id="UP000265160"/>
    </source>
</evidence>
<evidence type="ECO:0000256" key="3">
    <source>
        <dbReference type="RuleBase" id="RU004439"/>
    </source>
</evidence>
<dbReference type="InterPro" id="IPR036179">
    <property type="entry name" value="Ig-like_dom_sf"/>
</dbReference>
<evidence type="ECO:0000313" key="6">
    <source>
        <dbReference type="Ensembl" id="ENSMZEP00005036142.1"/>
    </source>
</evidence>
<evidence type="ECO:0000256" key="4">
    <source>
        <dbReference type="SAM" id="Phobius"/>
    </source>
</evidence>
<dbReference type="InterPro" id="IPR001039">
    <property type="entry name" value="MHC_I_a_a1/a2"/>
</dbReference>
<feature type="transmembrane region" description="Helical" evidence="4">
    <location>
        <begin position="194"/>
        <end position="216"/>
    </location>
</feature>
<protein>
    <recommendedName>
        <fullName evidence="5">Ig-like domain-containing protein</fullName>
    </recommendedName>
</protein>
<evidence type="ECO:0000256" key="2">
    <source>
        <dbReference type="ARBA" id="ARBA00023319"/>
    </source>
</evidence>
<dbReference type="InterPro" id="IPR003597">
    <property type="entry name" value="Ig_C1-set"/>
</dbReference>
<keyword evidence="2" id="KW-0393">Immunoglobulin domain</keyword>
<proteinExistence type="inferred from homology"/>
<name>A0A3P9DPH6_9CICH</name>
<dbReference type="InterPro" id="IPR011161">
    <property type="entry name" value="MHC_I-like_Ag-recog"/>
</dbReference>
<dbReference type="InterPro" id="IPR007110">
    <property type="entry name" value="Ig-like_dom"/>
</dbReference>
<dbReference type="STRING" id="106582.ENSMZEP00005036142"/>
<dbReference type="SUPFAM" id="SSF48726">
    <property type="entry name" value="Immunoglobulin"/>
    <property type="match status" value="1"/>
</dbReference>
<keyword evidence="4" id="KW-1133">Transmembrane helix</keyword>
<dbReference type="Ensembl" id="ENSMZET00005037416.1">
    <property type="protein sequence ID" value="ENSMZEP00005036142.1"/>
    <property type="gene ID" value="ENSMZEG00005026972.1"/>
</dbReference>
<dbReference type="GO" id="GO:0009897">
    <property type="term" value="C:external side of plasma membrane"/>
    <property type="evidence" value="ECO:0007669"/>
    <property type="project" value="TreeGrafter"/>
</dbReference>
<dbReference type="InterPro" id="IPR013783">
    <property type="entry name" value="Ig-like_fold"/>
</dbReference>
<sequence length="251" mass="28319">MYHIYLIDSSLFVRGVHMYSYDGDDFLSFDDKNGVWVAPIPEAEATKRKWDSVQVLKEYTKGYLENECIDWLSKFTPHKHQTNALITFHFLHPAPPDLHVFAKNSRVQTNIVLTCLATGFYPKDVTVTIRRNERVLTADDGLKSSGLLPNNDDTFQRREYVEVLKSDPATYSCEVFHEATGLSLLPVPDDDGSAVTGLVAALLLVLIGVGVILLVLRKRRNNGKNEQPVCQHRVILRVAMAPRIRPSNKSI</sequence>